<proteinExistence type="predicted"/>
<reference evidence="1" key="1">
    <citation type="submission" date="2014-11" db="EMBL/GenBank/DDBJ databases">
        <authorList>
            <person name="Amaro Gonzalez C."/>
        </authorList>
    </citation>
    <scope>NUCLEOTIDE SEQUENCE</scope>
</reference>
<evidence type="ECO:0000313" key="1">
    <source>
        <dbReference type="EMBL" id="JAI08338.1"/>
    </source>
</evidence>
<dbReference type="EMBL" id="GBXM01000240">
    <property type="protein sequence ID" value="JAI08338.1"/>
    <property type="molecule type" value="Transcribed_RNA"/>
</dbReference>
<reference evidence="1" key="2">
    <citation type="journal article" date="2015" name="Fish Shellfish Immunol.">
        <title>Early steps in the European eel (Anguilla anguilla)-Vibrio vulnificus interaction in the gills: Role of the RtxA13 toxin.</title>
        <authorList>
            <person name="Callol A."/>
            <person name="Pajuelo D."/>
            <person name="Ebbesson L."/>
            <person name="Teles M."/>
            <person name="MacKenzie S."/>
            <person name="Amaro C."/>
        </authorList>
    </citation>
    <scope>NUCLEOTIDE SEQUENCE</scope>
</reference>
<sequence length="59" mass="7019">MERESDMGARQTTFWKVPWRLSVRKQENGQQSLFVELLVLLALREDESFITTEKYGLRT</sequence>
<dbReference type="AlphaFoldDB" id="A0A0E9Y025"/>
<protein>
    <submittedName>
        <fullName evidence="1">Uncharacterized protein</fullName>
    </submittedName>
</protein>
<name>A0A0E9Y025_ANGAN</name>
<organism evidence="1">
    <name type="scientific">Anguilla anguilla</name>
    <name type="common">European freshwater eel</name>
    <name type="synonym">Muraena anguilla</name>
    <dbReference type="NCBI Taxonomy" id="7936"/>
    <lineage>
        <taxon>Eukaryota</taxon>
        <taxon>Metazoa</taxon>
        <taxon>Chordata</taxon>
        <taxon>Craniata</taxon>
        <taxon>Vertebrata</taxon>
        <taxon>Euteleostomi</taxon>
        <taxon>Actinopterygii</taxon>
        <taxon>Neopterygii</taxon>
        <taxon>Teleostei</taxon>
        <taxon>Anguilliformes</taxon>
        <taxon>Anguillidae</taxon>
        <taxon>Anguilla</taxon>
    </lineage>
</organism>
<accession>A0A0E9Y025</accession>